<feature type="transmembrane region" description="Helical" evidence="5">
    <location>
        <begin position="118"/>
        <end position="140"/>
    </location>
</feature>
<sequence length="402" mass="46143">MLSISQQRPISLRPPFGGQIAWTEILFCLALLSTNFPIKVYPVLFILSGVLSLLECRRISFPLWAWGLVGFAGYAVGSYLLVEHPSGSHLSSMLKLCVNFFFLFASTQWLLQRENSILLKWLDYTLHLSFILFFAQLLLYHEALGFRLLLGSSSSGQASMLYSERLYFWGLADKNMFGARIALLGLIYMLIPTVRWSRFSIWRMLLVFFLAYISLSRTPVVALLIGVLIILWTLSTKWIRVGIIVLILGISPFLMEKVLRVDQLTASNDGMGVRLTYYKAFFENIGDIPLWGMGFMNAPEFLKEQAEYYHGEPHIHNTFLSSYLELGIVGLVTFMVFLVFYLRQAFYTFRDPVFWLSCFLPLIAIMSILYSGYDNDPILYLILVFLLIKEKGTMLKECKLSL</sequence>
<feature type="transmembrane region" description="Helical" evidence="5">
    <location>
        <begin position="353"/>
        <end position="372"/>
    </location>
</feature>
<dbReference type="RefSeq" id="WP_018475710.1">
    <property type="nucleotide sequence ID" value="NZ_BMWX01000007.1"/>
</dbReference>
<feature type="transmembrane region" description="Helical" evidence="5">
    <location>
        <begin position="318"/>
        <end position="341"/>
    </location>
</feature>
<dbReference type="InterPro" id="IPR007016">
    <property type="entry name" value="O-antigen_ligase-rel_domated"/>
</dbReference>
<dbReference type="InterPro" id="IPR051533">
    <property type="entry name" value="WaaL-like"/>
</dbReference>
<keyword evidence="4 5" id="KW-0472">Membrane</keyword>
<feature type="transmembrane region" description="Helical" evidence="5">
    <location>
        <begin position="93"/>
        <end position="111"/>
    </location>
</feature>
<protein>
    <recommendedName>
        <fullName evidence="6">O-antigen ligase-related domain-containing protein</fullName>
    </recommendedName>
</protein>
<reference evidence="7" key="1">
    <citation type="journal article" date="2014" name="Int. J. Syst. Evol. Microbiol.">
        <title>Complete genome sequence of Corynebacterium casei LMG S-19264T (=DSM 44701T), isolated from a smear-ripened cheese.</title>
        <authorList>
            <consortium name="US DOE Joint Genome Institute (JGI-PGF)"/>
            <person name="Walter F."/>
            <person name="Albersmeier A."/>
            <person name="Kalinowski J."/>
            <person name="Ruckert C."/>
        </authorList>
    </citation>
    <scope>NUCLEOTIDE SEQUENCE</scope>
    <source>
        <strain evidence="7">KCTC 12368</strain>
    </source>
</reference>
<feature type="transmembrane region" description="Helical" evidence="5">
    <location>
        <begin position="206"/>
        <end position="232"/>
    </location>
</feature>
<evidence type="ECO:0000313" key="8">
    <source>
        <dbReference type="Proteomes" id="UP000619457"/>
    </source>
</evidence>
<organism evidence="7 8">
    <name type="scientific">Echinicola pacifica</name>
    <dbReference type="NCBI Taxonomy" id="346377"/>
    <lineage>
        <taxon>Bacteria</taxon>
        <taxon>Pseudomonadati</taxon>
        <taxon>Bacteroidota</taxon>
        <taxon>Cytophagia</taxon>
        <taxon>Cytophagales</taxon>
        <taxon>Cyclobacteriaceae</taxon>
        <taxon>Echinicola</taxon>
    </lineage>
</organism>
<dbReference type="PANTHER" id="PTHR37422:SF13">
    <property type="entry name" value="LIPOPOLYSACCHARIDE BIOSYNTHESIS PROTEIN PA4999-RELATED"/>
    <property type="match status" value="1"/>
</dbReference>
<comment type="caution">
    <text evidence="7">The sequence shown here is derived from an EMBL/GenBank/DDBJ whole genome shotgun (WGS) entry which is preliminary data.</text>
</comment>
<reference evidence="7" key="2">
    <citation type="submission" date="2020-09" db="EMBL/GenBank/DDBJ databases">
        <authorList>
            <person name="Sun Q."/>
            <person name="Kim S."/>
        </authorList>
    </citation>
    <scope>NUCLEOTIDE SEQUENCE</scope>
    <source>
        <strain evidence="7">KCTC 12368</strain>
    </source>
</reference>
<accession>A0A918QAQ2</accession>
<comment type="subcellular location">
    <subcellularLocation>
        <location evidence="1">Membrane</location>
        <topology evidence="1">Multi-pass membrane protein</topology>
    </subcellularLocation>
</comment>
<evidence type="ECO:0000313" key="7">
    <source>
        <dbReference type="EMBL" id="GGZ38007.1"/>
    </source>
</evidence>
<dbReference type="Proteomes" id="UP000619457">
    <property type="component" value="Unassembled WGS sequence"/>
</dbReference>
<evidence type="ECO:0000256" key="3">
    <source>
        <dbReference type="ARBA" id="ARBA00022989"/>
    </source>
</evidence>
<name>A0A918QAQ2_9BACT</name>
<evidence type="ECO:0000256" key="5">
    <source>
        <dbReference type="SAM" id="Phobius"/>
    </source>
</evidence>
<evidence type="ECO:0000256" key="2">
    <source>
        <dbReference type="ARBA" id="ARBA00022692"/>
    </source>
</evidence>
<evidence type="ECO:0000256" key="4">
    <source>
        <dbReference type="ARBA" id="ARBA00023136"/>
    </source>
</evidence>
<dbReference type="PANTHER" id="PTHR37422">
    <property type="entry name" value="TEICHURONIC ACID BIOSYNTHESIS PROTEIN TUAE"/>
    <property type="match status" value="1"/>
</dbReference>
<feature type="transmembrane region" description="Helical" evidence="5">
    <location>
        <begin position="177"/>
        <end position="194"/>
    </location>
</feature>
<keyword evidence="2 5" id="KW-0812">Transmembrane</keyword>
<keyword evidence="8" id="KW-1185">Reference proteome</keyword>
<proteinExistence type="predicted"/>
<feature type="domain" description="O-antigen ligase-related" evidence="6">
    <location>
        <begin position="204"/>
        <end position="335"/>
    </location>
</feature>
<dbReference type="GO" id="GO:0016020">
    <property type="term" value="C:membrane"/>
    <property type="evidence" value="ECO:0007669"/>
    <property type="project" value="UniProtKB-SubCell"/>
</dbReference>
<dbReference type="EMBL" id="BMWX01000007">
    <property type="protein sequence ID" value="GGZ38007.1"/>
    <property type="molecule type" value="Genomic_DNA"/>
</dbReference>
<feature type="transmembrane region" description="Helical" evidence="5">
    <location>
        <begin position="238"/>
        <end position="255"/>
    </location>
</feature>
<dbReference type="AlphaFoldDB" id="A0A918QAQ2"/>
<gene>
    <name evidence="7" type="ORF">GCM10007049_34090</name>
</gene>
<keyword evidence="3 5" id="KW-1133">Transmembrane helix</keyword>
<evidence type="ECO:0000256" key="1">
    <source>
        <dbReference type="ARBA" id="ARBA00004141"/>
    </source>
</evidence>
<evidence type="ECO:0000259" key="6">
    <source>
        <dbReference type="Pfam" id="PF04932"/>
    </source>
</evidence>
<feature type="transmembrane region" description="Helical" evidence="5">
    <location>
        <begin position="63"/>
        <end position="81"/>
    </location>
</feature>
<dbReference type="Pfam" id="PF04932">
    <property type="entry name" value="Wzy_C"/>
    <property type="match status" value="1"/>
</dbReference>